<dbReference type="Gene3D" id="1.20.1720.10">
    <property type="entry name" value="Multidrug resistance protein D"/>
    <property type="match status" value="1"/>
</dbReference>
<evidence type="ECO:0000256" key="2">
    <source>
        <dbReference type="ARBA" id="ARBA00022448"/>
    </source>
</evidence>
<dbReference type="PANTHER" id="PTHR23501:SF197">
    <property type="entry name" value="COMD"/>
    <property type="match status" value="1"/>
</dbReference>
<evidence type="ECO:0000256" key="5">
    <source>
        <dbReference type="ARBA" id="ARBA00022989"/>
    </source>
</evidence>
<dbReference type="PANTHER" id="PTHR23501">
    <property type="entry name" value="MAJOR FACILITATOR SUPERFAMILY"/>
    <property type="match status" value="1"/>
</dbReference>
<keyword evidence="4 7" id="KW-0812">Transmembrane</keyword>
<feature type="transmembrane region" description="Helical" evidence="7">
    <location>
        <begin position="408"/>
        <end position="427"/>
    </location>
</feature>
<dbReference type="FunFam" id="1.20.1720.10:FF:000004">
    <property type="entry name" value="EmrB/QacA family drug resistance transporter"/>
    <property type="match status" value="1"/>
</dbReference>
<dbReference type="GO" id="GO:0005886">
    <property type="term" value="C:plasma membrane"/>
    <property type="evidence" value="ECO:0007669"/>
    <property type="project" value="UniProtKB-SubCell"/>
</dbReference>
<dbReference type="EMBL" id="JAICBX010000003">
    <property type="protein sequence ID" value="MBW8638655.1"/>
    <property type="molecule type" value="Genomic_DNA"/>
</dbReference>
<sequence>MSHSASTMYDLAPRRKYVIYLAALAGMFMATLDIQIIATALPTMVAELGRLDLFGWVGAAYLLATAAVTPFYGKLGDIFGRKPVFIFAIALFTVGSLACALAWSMEALIAARVLQGLGGGGLVTSAFSTIADLFEPRERARYQGYSTATFTLSSVIGPVAGGVLSQSIGWEFVFLINIPVGAVVIAALFFAMPPVTKASRPKIDYPGGLLLAASVTLGVLWSQKLLAPGDPDAMSYILPVLIALSLIGFVMVERVASEPVLPLRILTNRTVALSLAISFLASMSTLGMLNYFALFLQTVTGLNPAMVGLMFLPASMFTLVASIGSGILIARTGRYKPYPIASMVLGLVALVIFTTVDNETPVWGVAALMMMFSFGIGLHMQTLMVAVQNAVPHRDVGVTTGSLSLVRLAGGAFGLAINGGLLTAGLVRGQGLVSEEMASRLGLPLSELTPEMISALPEDAAAEAVTRFSYAFHDVYYFGVALFVVALFLAIMLKDIRLPKHEAKEADAPEVGGRAAAVAGE</sequence>
<dbReference type="Proteomes" id="UP001196509">
    <property type="component" value="Unassembled WGS sequence"/>
</dbReference>
<feature type="transmembrane region" description="Helical" evidence="7">
    <location>
        <begin position="233"/>
        <end position="252"/>
    </location>
</feature>
<feature type="domain" description="Major facilitator superfamily (MFS) profile" evidence="8">
    <location>
        <begin position="19"/>
        <end position="497"/>
    </location>
</feature>
<gene>
    <name evidence="9" type="ORF">K1W69_15775</name>
</gene>
<keyword evidence="6 7" id="KW-0472">Membrane</keyword>
<dbReference type="InterPro" id="IPR011701">
    <property type="entry name" value="MFS"/>
</dbReference>
<dbReference type="InterPro" id="IPR036259">
    <property type="entry name" value="MFS_trans_sf"/>
</dbReference>
<reference evidence="9" key="1">
    <citation type="submission" date="2021-08" db="EMBL/GenBank/DDBJ databases">
        <title>Hoeflea bacterium WL0058 sp. nov., isolated from the sediment.</title>
        <authorList>
            <person name="Wang L."/>
            <person name="Zhang D."/>
        </authorList>
    </citation>
    <scope>NUCLEOTIDE SEQUENCE</scope>
    <source>
        <strain evidence="9">WL0058</strain>
    </source>
</reference>
<evidence type="ECO:0000256" key="6">
    <source>
        <dbReference type="ARBA" id="ARBA00023136"/>
    </source>
</evidence>
<keyword evidence="5 7" id="KW-1133">Transmembrane helix</keyword>
<dbReference type="AlphaFoldDB" id="A0AAE2ZPV1"/>
<dbReference type="Pfam" id="PF07690">
    <property type="entry name" value="MFS_1"/>
    <property type="match status" value="1"/>
</dbReference>
<dbReference type="Gene3D" id="1.20.1250.20">
    <property type="entry name" value="MFS general substrate transporter like domains"/>
    <property type="match status" value="1"/>
</dbReference>
<feature type="transmembrane region" description="Helical" evidence="7">
    <location>
        <begin position="203"/>
        <end position="221"/>
    </location>
</feature>
<feature type="transmembrane region" description="Helical" evidence="7">
    <location>
        <begin position="362"/>
        <end position="387"/>
    </location>
</feature>
<comment type="subcellular location">
    <subcellularLocation>
        <location evidence="1">Cell membrane</location>
        <topology evidence="1">Multi-pass membrane protein</topology>
    </subcellularLocation>
</comment>
<feature type="transmembrane region" description="Helical" evidence="7">
    <location>
        <begin position="109"/>
        <end position="130"/>
    </location>
</feature>
<keyword evidence="10" id="KW-1185">Reference proteome</keyword>
<dbReference type="PROSITE" id="PS50850">
    <property type="entry name" value="MFS"/>
    <property type="match status" value="1"/>
</dbReference>
<feature type="transmembrane region" description="Helical" evidence="7">
    <location>
        <begin position="53"/>
        <end position="72"/>
    </location>
</feature>
<proteinExistence type="predicted"/>
<name>A0AAE2ZPV1_9HYPH</name>
<protein>
    <submittedName>
        <fullName evidence="9">MFS transporter</fullName>
    </submittedName>
</protein>
<evidence type="ECO:0000256" key="7">
    <source>
        <dbReference type="SAM" id="Phobius"/>
    </source>
</evidence>
<evidence type="ECO:0000313" key="9">
    <source>
        <dbReference type="EMBL" id="MBW8638655.1"/>
    </source>
</evidence>
<dbReference type="RefSeq" id="WP_220229394.1">
    <property type="nucleotide sequence ID" value="NZ_JAICBX010000003.1"/>
</dbReference>
<evidence type="ECO:0000256" key="1">
    <source>
        <dbReference type="ARBA" id="ARBA00004651"/>
    </source>
</evidence>
<comment type="caution">
    <text evidence="9">The sequence shown here is derived from an EMBL/GenBank/DDBJ whole genome shotgun (WGS) entry which is preliminary data.</text>
</comment>
<dbReference type="InterPro" id="IPR020846">
    <property type="entry name" value="MFS_dom"/>
</dbReference>
<organism evidence="9 10">
    <name type="scientific">Flavimaribacter sediminis</name>
    <dbReference type="NCBI Taxonomy" id="2865987"/>
    <lineage>
        <taxon>Bacteria</taxon>
        <taxon>Pseudomonadati</taxon>
        <taxon>Pseudomonadota</taxon>
        <taxon>Alphaproteobacteria</taxon>
        <taxon>Hyphomicrobiales</taxon>
        <taxon>Rhizobiaceae</taxon>
        <taxon>Flavimaribacter</taxon>
    </lineage>
</organism>
<evidence type="ECO:0000256" key="3">
    <source>
        <dbReference type="ARBA" id="ARBA00022475"/>
    </source>
</evidence>
<feature type="transmembrane region" description="Helical" evidence="7">
    <location>
        <begin position="17"/>
        <end position="41"/>
    </location>
</feature>
<feature type="transmembrane region" description="Helical" evidence="7">
    <location>
        <begin position="172"/>
        <end position="191"/>
    </location>
</feature>
<dbReference type="SUPFAM" id="SSF103473">
    <property type="entry name" value="MFS general substrate transporter"/>
    <property type="match status" value="1"/>
</dbReference>
<keyword evidence="3" id="KW-1003">Cell membrane</keyword>
<feature type="transmembrane region" description="Helical" evidence="7">
    <location>
        <begin position="142"/>
        <end position="160"/>
    </location>
</feature>
<feature type="transmembrane region" description="Helical" evidence="7">
    <location>
        <begin position="84"/>
        <end position="103"/>
    </location>
</feature>
<feature type="transmembrane region" description="Helical" evidence="7">
    <location>
        <begin position="272"/>
        <end position="293"/>
    </location>
</feature>
<dbReference type="GO" id="GO:0022857">
    <property type="term" value="F:transmembrane transporter activity"/>
    <property type="evidence" value="ECO:0007669"/>
    <property type="project" value="InterPro"/>
</dbReference>
<evidence type="ECO:0000256" key="4">
    <source>
        <dbReference type="ARBA" id="ARBA00022692"/>
    </source>
</evidence>
<accession>A0AAE2ZPV1</accession>
<evidence type="ECO:0000259" key="8">
    <source>
        <dbReference type="PROSITE" id="PS50850"/>
    </source>
</evidence>
<feature type="transmembrane region" description="Helical" evidence="7">
    <location>
        <begin position="305"/>
        <end position="330"/>
    </location>
</feature>
<feature type="transmembrane region" description="Helical" evidence="7">
    <location>
        <begin position="475"/>
        <end position="493"/>
    </location>
</feature>
<evidence type="ECO:0000313" key="10">
    <source>
        <dbReference type="Proteomes" id="UP001196509"/>
    </source>
</evidence>
<feature type="transmembrane region" description="Helical" evidence="7">
    <location>
        <begin position="337"/>
        <end position="356"/>
    </location>
</feature>
<dbReference type="CDD" id="cd17502">
    <property type="entry name" value="MFS_Azr1_MDR_like"/>
    <property type="match status" value="1"/>
</dbReference>
<keyword evidence="2" id="KW-0813">Transport</keyword>